<dbReference type="Pfam" id="PF00245">
    <property type="entry name" value="Alk_phosphatase"/>
    <property type="match status" value="1"/>
</dbReference>
<evidence type="ECO:0000256" key="5">
    <source>
        <dbReference type="ARBA" id="ARBA00011738"/>
    </source>
</evidence>
<dbReference type="EC" id="3.1.3.1" evidence="33"/>
<evidence type="ECO:0000256" key="18">
    <source>
        <dbReference type="ARBA" id="ARBA00023180"/>
    </source>
</evidence>
<keyword evidence="17" id="KW-1015">Disulfide bond</keyword>
<comment type="subcellular location">
    <subcellularLocation>
        <location evidence="3">Cell membrane</location>
        <topology evidence="3">Lipid-anchor</topology>
        <topology evidence="3">GPI-anchor</topology>
    </subcellularLocation>
    <subcellularLocation>
        <location evidence="23">Extracellular vesicle membrane</location>
        <topology evidence="23">Lipid-anchor</topology>
        <topology evidence="23">GPI-anchor</topology>
    </subcellularLocation>
    <subcellularLocation>
        <location evidence="2">Mitochondrion intermembrane space</location>
    </subcellularLocation>
    <subcellularLocation>
        <location evidence="22">Mitochondrion membrane</location>
        <topology evidence="22">Lipid-anchor</topology>
        <topology evidence="22">GPI-anchor</topology>
    </subcellularLocation>
</comment>
<dbReference type="PROSITE" id="PS00123">
    <property type="entry name" value="ALKALINE_PHOSPHATASE"/>
    <property type="match status" value="1"/>
</dbReference>
<feature type="compositionally biased region" description="Low complexity" evidence="34">
    <location>
        <begin position="223"/>
        <end position="233"/>
    </location>
</feature>
<feature type="active site" description="Phosphoserine intermediate" evidence="30">
    <location>
        <position position="421"/>
    </location>
</feature>
<feature type="compositionally biased region" description="Basic and acidic residues" evidence="34">
    <location>
        <begin position="58"/>
        <end position="111"/>
    </location>
</feature>
<evidence type="ECO:0000256" key="34">
    <source>
        <dbReference type="SAM" id="MobiDB-lite"/>
    </source>
</evidence>
<dbReference type="AlphaFoldDB" id="A0A8D1WF37"/>
<dbReference type="PANTHER" id="PTHR11596">
    <property type="entry name" value="ALKALINE PHOSPHATASE"/>
    <property type="match status" value="1"/>
</dbReference>
<comment type="catalytic activity">
    <reaction evidence="28">
        <text>pyridoxal 5'-phosphate + H2O = pyridoxal + phosphate</text>
        <dbReference type="Rhea" id="RHEA:20533"/>
        <dbReference type="ChEBI" id="CHEBI:15377"/>
        <dbReference type="ChEBI" id="CHEBI:17310"/>
        <dbReference type="ChEBI" id="CHEBI:43474"/>
        <dbReference type="ChEBI" id="CHEBI:597326"/>
    </reaction>
    <physiologicalReaction direction="left-to-right" evidence="28">
        <dbReference type="Rhea" id="RHEA:20534"/>
    </physiologicalReaction>
</comment>
<dbReference type="GO" id="GO:0004035">
    <property type="term" value="F:alkaline phosphatase activity"/>
    <property type="evidence" value="ECO:0007669"/>
    <property type="project" value="UniProtKB-EC"/>
</dbReference>
<dbReference type="GO" id="GO:0005758">
    <property type="term" value="C:mitochondrial intermembrane space"/>
    <property type="evidence" value="ECO:0007669"/>
    <property type="project" value="UniProtKB-SubCell"/>
</dbReference>
<evidence type="ECO:0000256" key="4">
    <source>
        <dbReference type="ARBA" id="ARBA00005984"/>
    </source>
</evidence>
<evidence type="ECO:0000256" key="6">
    <source>
        <dbReference type="ARBA" id="ARBA00022475"/>
    </source>
</evidence>
<dbReference type="InterPro" id="IPR018299">
    <property type="entry name" value="Alkaline_phosphatase_AS"/>
</dbReference>
<keyword evidence="18" id="KW-0325">Glycoprotein</keyword>
<keyword evidence="8" id="KW-0091">Biomineralization</keyword>
<comment type="similarity">
    <text evidence="4 32">Belongs to the alkaline phosphatase family.</text>
</comment>
<evidence type="ECO:0000256" key="23">
    <source>
        <dbReference type="ARBA" id="ARBA00037828"/>
    </source>
</evidence>
<dbReference type="GO" id="GO:0005886">
    <property type="term" value="C:plasma membrane"/>
    <property type="evidence" value="ECO:0007669"/>
    <property type="project" value="UniProtKB-SubCell"/>
</dbReference>
<comment type="catalytic activity">
    <reaction evidence="27">
        <text>phosphoethanolamine + H2O = ethanolamine + phosphate</text>
        <dbReference type="Rhea" id="RHEA:16089"/>
        <dbReference type="ChEBI" id="CHEBI:15377"/>
        <dbReference type="ChEBI" id="CHEBI:43474"/>
        <dbReference type="ChEBI" id="CHEBI:57603"/>
        <dbReference type="ChEBI" id="CHEBI:58190"/>
    </reaction>
    <physiologicalReaction direction="left-to-right" evidence="27">
        <dbReference type="Rhea" id="RHEA:16090"/>
    </physiologicalReaction>
</comment>
<evidence type="ECO:0000256" key="33">
    <source>
        <dbReference type="RuleBase" id="RU003947"/>
    </source>
</evidence>
<sequence>MWSIGTLAGSKEKRGNGPCLGEVALGEGAFLPEAIPPRSSPASSDPSKGGRGTGWRSGLEKEKEDKKESQRHRGTERREGHMDRDRERQRYRDKLSDAEADTQRRADKTEGARNTAPKRHRRKLAEDKDTHNETRTGTESEPELAEREADGRTGKPGGKRAREAREPRVWREPSPGAGRERVPRLPAGGALAPRAGLGGGCAGRAPASRGRGRGWGRERGRGRAAPAAFGPRGRLYKPAGEVASAASRSRHSAPPDPCTDSTSLLPGQSFTHELFAGLEHQLTPDHWAAHPLPPPPSYLWVPERKQVLECTMISLFLVLAIGSCLTNSLVPEKEKDPKYWRDQAQQTLKNALRLQTLNTNVAKNVIMFLGDGMGVSTVTAARILKGQLHHKPGEETRLEMDKFPYVALSKTYNTNAQVPDSAGTATAYLCGVKANEGTVGVSAATQRTQCNTTQGNEVTSILRWAKDAGKSVGIVTTTRVNHATPSAAYAHSADRDWYSDNEMPPEALIQGCKDIAYQLMHNIRDIEVIMGGGRKYMFPKNRTDVEYEMDEKARGTRLDGLNLIDVWKSFKPRHKHSHYIWNRTELLALDPHTVDYLLGLFEPGDMQYELNRNNVTDPSLSEMVEMAIRILIKNPKGFFLLVEGGRIDHGHHEGKAKQALHEAVEMDRAIEQAGSMTSVEDTLTVVTADHSHVFTFGGYTPRGNSIFGLAPMVSDTDKKPFTAILYGNGPGYKVVGGERENVSMVDYAHDNYQAQSAVPLRHETHGGEDVAIFARGPMAHLLHGVHEQNYIPHVMAYAACIGANRDHCASASSSGSPSPGPLLLLLALLPLGILF</sequence>
<feature type="binding site" evidence="31">
    <location>
        <position position="484"/>
    </location>
    <ligand>
        <name>Mg(2+)</name>
        <dbReference type="ChEBI" id="CHEBI:18420"/>
    </ligand>
</feature>
<dbReference type="PRINTS" id="PR00113">
    <property type="entry name" value="ALKPHPHTASE"/>
</dbReference>
<evidence type="ECO:0000313" key="35">
    <source>
        <dbReference type="Ensembl" id="ENSSSCP00060038834.1"/>
    </source>
</evidence>
<evidence type="ECO:0000256" key="22">
    <source>
        <dbReference type="ARBA" id="ARBA00037800"/>
    </source>
</evidence>
<comment type="catalytic activity">
    <reaction evidence="20">
        <text>a phosphate monoester + H2O = an alcohol + phosphate</text>
        <dbReference type="Rhea" id="RHEA:15017"/>
        <dbReference type="ChEBI" id="CHEBI:15377"/>
        <dbReference type="ChEBI" id="CHEBI:30879"/>
        <dbReference type="ChEBI" id="CHEBI:43474"/>
        <dbReference type="ChEBI" id="CHEBI:67140"/>
        <dbReference type="EC" id="3.1.3.1"/>
    </reaction>
    <physiologicalReaction direction="left-to-right" evidence="20">
        <dbReference type="Rhea" id="RHEA:15018"/>
    </physiologicalReaction>
</comment>
<comment type="catalytic activity">
    <reaction evidence="29">
        <text>ADP + H2O = AMP + phosphate + H(+)</text>
        <dbReference type="Rhea" id="RHEA:61436"/>
        <dbReference type="ChEBI" id="CHEBI:15377"/>
        <dbReference type="ChEBI" id="CHEBI:15378"/>
        <dbReference type="ChEBI" id="CHEBI:43474"/>
        <dbReference type="ChEBI" id="CHEBI:456215"/>
        <dbReference type="ChEBI" id="CHEBI:456216"/>
    </reaction>
    <physiologicalReaction direction="left-to-right" evidence="29">
        <dbReference type="Rhea" id="RHEA:61437"/>
    </physiologicalReaction>
</comment>
<dbReference type="PANTHER" id="PTHR11596:SF74">
    <property type="entry name" value="ALKALINE PHOSPHATASE, TISSUE-NONSPECIFIC ISOZYME"/>
    <property type="match status" value="1"/>
</dbReference>
<feature type="binding site" evidence="31">
    <location>
        <position position="371"/>
    </location>
    <ligand>
        <name>Zn(2+)</name>
        <dbReference type="ChEBI" id="CHEBI:29105"/>
        <label>2</label>
    </ligand>
</feature>
<proteinExistence type="inferred from homology"/>
<dbReference type="FunFam" id="3.40.720.10:FF:000008">
    <property type="entry name" value="Alkaline phosphatase"/>
    <property type="match status" value="1"/>
</dbReference>
<feature type="binding site" evidence="31">
    <location>
        <position position="689"/>
    </location>
    <ligand>
        <name>Zn(2+)</name>
        <dbReference type="ChEBI" id="CHEBI:29105"/>
        <label>2</label>
    </ligand>
</feature>
<evidence type="ECO:0000256" key="27">
    <source>
        <dbReference type="ARBA" id="ARBA00048929"/>
    </source>
</evidence>
<dbReference type="InterPro" id="IPR001952">
    <property type="entry name" value="Alkaline_phosphatase"/>
</dbReference>
<evidence type="ECO:0000256" key="30">
    <source>
        <dbReference type="PIRSR" id="PIRSR601952-1"/>
    </source>
</evidence>
<evidence type="ECO:0000256" key="3">
    <source>
        <dbReference type="ARBA" id="ARBA00004609"/>
    </source>
</evidence>
<evidence type="ECO:0000256" key="21">
    <source>
        <dbReference type="ARBA" id="ARBA00036923"/>
    </source>
</evidence>
<dbReference type="SMART" id="SM00098">
    <property type="entry name" value="alkPPc"/>
    <property type="match status" value="1"/>
</dbReference>
<feature type="region of interest" description="Disordered" evidence="34">
    <location>
        <begin position="1"/>
        <end position="264"/>
    </location>
</feature>
<keyword evidence="10 31" id="KW-0479">Metal-binding</keyword>
<evidence type="ECO:0000256" key="26">
    <source>
        <dbReference type="ARBA" id="ARBA00048784"/>
    </source>
</evidence>
<reference evidence="35" key="1">
    <citation type="submission" date="2025-08" db="UniProtKB">
        <authorList>
            <consortium name="Ensembl"/>
        </authorList>
    </citation>
    <scope>IDENTIFICATION</scope>
</reference>
<comment type="cofactor">
    <cofactor evidence="31">
        <name>Mg(2+)</name>
        <dbReference type="ChEBI" id="CHEBI:18420"/>
    </cofactor>
    <text evidence="31">Binds 1 Mg(2+) ion.</text>
</comment>
<name>A0A8D1WF37_PIG</name>
<comment type="catalytic activity">
    <reaction evidence="21">
        <text>AMP + H2O = adenosine + phosphate</text>
        <dbReference type="Rhea" id="RHEA:29375"/>
        <dbReference type="ChEBI" id="CHEBI:15377"/>
        <dbReference type="ChEBI" id="CHEBI:16335"/>
        <dbReference type="ChEBI" id="CHEBI:43474"/>
        <dbReference type="ChEBI" id="CHEBI:456215"/>
    </reaction>
    <physiologicalReaction direction="left-to-right" evidence="21">
        <dbReference type="Rhea" id="RHEA:29376"/>
    </physiologicalReaction>
</comment>
<evidence type="ECO:0000256" key="10">
    <source>
        <dbReference type="ARBA" id="ARBA00022723"/>
    </source>
</evidence>
<evidence type="ECO:0000256" key="17">
    <source>
        <dbReference type="ARBA" id="ARBA00023157"/>
    </source>
</evidence>
<organism evidence="35 36">
    <name type="scientific">Sus scrofa</name>
    <name type="common">Pig</name>
    <dbReference type="NCBI Taxonomy" id="9823"/>
    <lineage>
        <taxon>Eukaryota</taxon>
        <taxon>Metazoa</taxon>
        <taxon>Chordata</taxon>
        <taxon>Craniata</taxon>
        <taxon>Vertebrata</taxon>
        <taxon>Euteleostomi</taxon>
        <taxon>Mammalia</taxon>
        <taxon>Eutheria</taxon>
        <taxon>Laurasiatheria</taxon>
        <taxon>Artiodactyla</taxon>
        <taxon>Suina</taxon>
        <taxon>Suidae</taxon>
        <taxon>Sus</taxon>
    </lineage>
</organism>
<evidence type="ECO:0000256" key="24">
    <source>
        <dbReference type="ARBA" id="ARBA00048097"/>
    </source>
</evidence>
<dbReference type="CDD" id="cd16012">
    <property type="entry name" value="ALP"/>
    <property type="match status" value="1"/>
</dbReference>
<evidence type="ECO:0000256" key="15">
    <source>
        <dbReference type="ARBA" id="ARBA00022842"/>
    </source>
</evidence>
<feature type="binding site" evidence="31">
    <location>
        <position position="371"/>
    </location>
    <ligand>
        <name>Mg(2+)</name>
        <dbReference type="ChEBI" id="CHEBI:18420"/>
    </ligand>
</feature>
<evidence type="ECO:0000256" key="11">
    <source>
        <dbReference type="ARBA" id="ARBA00022729"/>
    </source>
</evidence>
<accession>A0A8D1WF37</accession>
<feature type="binding site" evidence="31">
    <location>
        <position position="690"/>
    </location>
    <ligand>
        <name>Zn(2+)</name>
        <dbReference type="ChEBI" id="CHEBI:29105"/>
        <label>2</label>
    </ligand>
</feature>
<evidence type="ECO:0000256" key="1">
    <source>
        <dbReference type="ARBA" id="ARBA00001913"/>
    </source>
</evidence>
<comment type="catalytic activity">
    <reaction evidence="25">
        <text>ATP + H2O = ADP + phosphate + H(+)</text>
        <dbReference type="Rhea" id="RHEA:13065"/>
        <dbReference type="ChEBI" id="CHEBI:15377"/>
        <dbReference type="ChEBI" id="CHEBI:15378"/>
        <dbReference type="ChEBI" id="CHEBI:30616"/>
        <dbReference type="ChEBI" id="CHEBI:43474"/>
        <dbReference type="ChEBI" id="CHEBI:456216"/>
    </reaction>
    <physiologicalReaction direction="left-to-right" evidence="25">
        <dbReference type="Rhea" id="RHEA:13066"/>
    </physiologicalReaction>
</comment>
<dbReference type="Proteomes" id="UP000694723">
    <property type="component" value="Unplaced"/>
</dbReference>
<gene>
    <name evidence="35" type="primary">ALPL</name>
</gene>
<dbReference type="SUPFAM" id="SSF53649">
    <property type="entry name" value="Alkaline phosphatase-like"/>
    <property type="match status" value="1"/>
</dbReference>
<keyword evidence="19" id="KW-0449">Lipoprotein</keyword>
<feature type="compositionally biased region" description="Basic and acidic residues" evidence="34">
    <location>
        <begin position="124"/>
        <end position="153"/>
    </location>
</feature>
<dbReference type="GO" id="GO:0031966">
    <property type="term" value="C:mitochondrial membrane"/>
    <property type="evidence" value="ECO:0007669"/>
    <property type="project" value="UniProtKB-SubCell"/>
</dbReference>
<evidence type="ECO:0000256" key="19">
    <source>
        <dbReference type="ARBA" id="ARBA00023288"/>
    </source>
</evidence>
<feature type="compositionally biased region" description="Basic and acidic residues" evidence="34">
    <location>
        <begin position="160"/>
        <end position="171"/>
    </location>
</feature>
<evidence type="ECO:0000256" key="9">
    <source>
        <dbReference type="ARBA" id="ARBA00022622"/>
    </source>
</evidence>
<keyword evidence="16" id="KW-0472">Membrane</keyword>
<comment type="catalytic activity">
    <reaction evidence="24">
        <text>diphosphate + H2O = 2 phosphate + H(+)</text>
        <dbReference type="Rhea" id="RHEA:24576"/>
        <dbReference type="ChEBI" id="CHEBI:15377"/>
        <dbReference type="ChEBI" id="CHEBI:15378"/>
        <dbReference type="ChEBI" id="CHEBI:33019"/>
        <dbReference type="ChEBI" id="CHEBI:43474"/>
    </reaction>
    <physiologicalReaction direction="left-to-right" evidence="24">
        <dbReference type="Rhea" id="RHEA:24577"/>
    </physiologicalReaction>
</comment>
<evidence type="ECO:0000256" key="14">
    <source>
        <dbReference type="ARBA" id="ARBA00022837"/>
    </source>
</evidence>
<evidence type="ECO:0000256" key="2">
    <source>
        <dbReference type="ARBA" id="ARBA00004569"/>
    </source>
</evidence>
<keyword evidence="7" id="KW-0597">Phosphoprotein</keyword>
<evidence type="ECO:0000256" key="29">
    <source>
        <dbReference type="ARBA" id="ARBA00049526"/>
    </source>
</evidence>
<keyword evidence="11" id="KW-0732">Signal</keyword>
<evidence type="ECO:0000256" key="25">
    <source>
        <dbReference type="ARBA" id="ARBA00048778"/>
    </source>
</evidence>
<evidence type="ECO:0000256" key="12">
    <source>
        <dbReference type="ARBA" id="ARBA00022801"/>
    </source>
</evidence>
<comment type="catalytic activity">
    <reaction evidence="26">
        <text>N-phosphocreatine + H2O = creatine + phosphate</text>
        <dbReference type="Rhea" id="RHEA:12977"/>
        <dbReference type="ChEBI" id="CHEBI:15377"/>
        <dbReference type="ChEBI" id="CHEBI:43474"/>
        <dbReference type="ChEBI" id="CHEBI:57947"/>
        <dbReference type="ChEBI" id="CHEBI:58092"/>
        <dbReference type="EC" id="3.9.1.1"/>
    </reaction>
    <physiologicalReaction direction="left-to-right" evidence="26">
        <dbReference type="Rhea" id="RHEA:12978"/>
    </physiologicalReaction>
</comment>
<evidence type="ECO:0000313" key="36">
    <source>
        <dbReference type="Proteomes" id="UP000694723"/>
    </source>
</evidence>
<comment type="subunit">
    <text evidence="5">Homodimer.</text>
</comment>
<dbReference type="GO" id="GO:0050187">
    <property type="term" value="F:phosphoamidase activity"/>
    <property type="evidence" value="ECO:0007669"/>
    <property type="project" value="UniProtKB-EC"/>
</dbReference>
<evidence type="ECO:0000256" key="32">
    <source>
        <dbReference type="RuleBase" id="RU003946"/>
    </source>
</evidence>
<evidence type="ECO:0000256" key="20">
    <source>
        <dbReference type="ARBA" id="ARBA00036105"/>
    </source>
</evidence>
<protein>
    <recommendedName>
        <fullName evidence="33">Alkaline phosphatase</fullName>
        <ecNumber evidence="33">3.1.3.1</ecNumber>
    </recommendedName>
</protein>
<keyword evidence="15 31" id="KW-0460">Magnesium</keyword>
<feature type="compositionally biased region" description="Low complexity" evidence="34">
    <location>
        <begin position="184"/>
        <end position="195"/>
    </location>
</feature>
<evidence type="ECO:0000256" key="13">
    <source>
        <dbReference type="ARBA" id="ARBA00022833"/>
    </source>
</evidence>
<evidence type="ECO:0000256" key="7">
    <source>
        <dbReference type="ARBA" id="ARBA00022553"/>
    </source>
</evidence>
<keyword evidence="12 33" id="KW-0378">Hydrolase</keyword>
<dbReference type="GO" id="GO:0046872">
    <property type="term" value="F:metal ion binding"/>
    <property type="evidence" value="ECO:0007669"/>
    <property type="project" value="UniProtKB-KW"/>
</dbReference>
<evidence type="ECO:0000256" key="28">
    <source>
        <dbReference type="ARBA" id="ARBA00049444"/>
    </source>
</evidence>
<keyword evidence="14" id="KW-0106">Calcium</keyword>
<dbReference type="GO" id="GO:0098552">
    <property type="term" value="C:side of membrane"/>
    <property type="evidence" value="ECO:0007669"/>
    <property type="project" value="UniProtKB-KW"/>
</dbReference>
<feature type="binding site" evidence="31">
    <location>
        <position position="648"/>
    </location>
    <ligand>
        <name>Zn(2+)</name>
        <dbReference type="ChEBI" id="CHEBI:29105"/>
        <label>2</label>
    </ligand>
</feature>
<keyword evidence="13 31" id="KW-0862">Zinc</keyword>
<keyword evidence="9" id="KW-0336">GPI-anchor</keyword>
<feature type="binding site" evidence="31">
    <location>
        <position position="482"/>
    </location>
    <ligand>
        <name>Mg(2+)</name>
        <dbReference type="ChEBI" id="CHEBI:18420"/>
    </ligand>
</feature>
<evidence type="ECO:0000256" key="16">
    <source>
        <dbReference type="ARBA" id="ARBA00023136"/>
    </source>
</evidence>
<dbReference type="GO" id="GO:0031214">
    <property type="term" value="P:biomineral tissue development"/>
    <property type="evidence" value="ECO:0007669"/>
    <property type="project" value="UniProtKB-KW"/>
</dbReference>
<dbReference type="Ensembl" id="ENSSSCT00060089644.1">
    <property type="protein sequence ID" value="ENSSSCP00060038834.1"/>
    <property type="gene ID" value="ENSSSCG00060065564.1"/>
</dbReference>
<keyword evidence="6" id="KW-1003">Cell membrane</keyword>
<comment type="cofactor">
    <cofactor evidence="31">
        <name>Zn(2+)</name>
        <dbReference type="ChEBI" id="CHEBI:29105"/>
    </cofactor>
    <text evidence="31">Binds 2 Zn(2+) ions.</text>
</comment>
<comment type="cofactor">
    <cofactor evidence="1">
        <name>Ca(2+)</name>
        <dbReference type="ChEBI" id="CHEBI:29108"/>
    </cofactor>
</comment>
<feature type="binding site" evidence="31">
    <location>
        <position position="652"/>
    </location>
    <ligand>
        <name>Zn(2+)</name>
        <dbReference type="ChEBI" id="CHEBI:29105"/>
        <label>2</label>
    </ligand>
</feature>
<dbReference type="InterPro" id="IPR017850">
    <property type="entry name" value="Alkaline_phosphatase_core_sf"/>
</dbReference>
<dbReference type="Gene3D" id="3.40.720.10">
    <property type="entry name" value="Alkaline Phosphatase, subunit A"/>
    <property type="match status" value="1"/>
</dbReference>
<feature type="binding site" evidence="31">
    <location>
        <position position="643"/>
    </location>
    <ligand>
        <name>Mg(2+)</name>
        <dbReference type="ChEBI" id="CHEBI:18420"/>
    </ligand>
</feature>
<evidence type="ECO:0000256" key="8">
    <source>
        <dbReference type="ARBA" id="ARBA00022591"/>
    </source>
</evidence>
<evidence type="ECO:0000256" key="31">
    <source>
        <dbReference type="PIRSR" id="PIRSR601952-2"/>
    </source>
</evidence>
<feature type="binding site" evidence="31">
    <location>
        <position position="765"/>
    </location>
    <ligand>
        <name>Zn(2+)</name>
        <dbReference type="ChEBI" id="CHEBI:29105"/>
        <label>2</label>
    </ligand>
</feature>